<keyword evidence="1" id="KW-0732">Signal</keyword>
<dbReference type="InterPro" id="IPR051922">
    <property type="entry name" value="Bact_Sporulation_Assoc"/>
</dbReference>
<dbReference type="InterPro" id="IPR023346">
    <property type="entry name" value="Lysozyme-like_dom_sf"/>
</dbReference>
<keyword evidence="4" id="KW-1185">Reference proteome</keyword>
<dbReference type="AlphaFoldDB" id="F0T0B0"/>
<reference evidence="4" key="2">
    <citation type="submission" date="2011-02" db="EMBL/GenBank/DDBJ databases">
        <title>The complete genome of Syntrophobotulus glycolicus DSM 8271.</title>
        <authorList>
            <person name="Lucas S."/>
            <person name="Copeland A."/>
            <person name="Lapidus A."/>
            <person name="Bruce D."/>
            <person name="Goodwin L."/>
            <person name="Pitluck S."/>
            <person name="Kyrpides N."/>
            <person name="Mavromatis K."/>
            <person name="Pagani I."/>
            <person name="Ivanova N."/>
            <person name="Mikhailova N."/>
            <person name="Chertkov O."/>
            <person name="Held B."/>
            <person name="Detter J.C."/>
            <person name="Tapia R."/>
            <person name="Han C."/>
            <person name="Land M."/>
            <person name="Hauser L."/>
            <person name="Markowitz V."/>
            <person name="Cheng J.-F."/>
            <person name="Hugenholtz P."/>
            <person name="Woyke T."/>
            <person name="Wu D."/>
            <person name="Spring S."/>
            <person name="Schroeder M."/>
            <person name="Brambilla E."/>
            <person name="Klenk H.-P."/>
            <person name="Eisen J.A."/>
        </authorList>
    </citation>
    <scope>NUCLEOTIDE SEQUENCE [LARGE SCALE GENOMIC DNA]</scope>
    <source>
        <strain evidence="4">DSM 8271 / FlGlyR</strain>
    </source>
</reference>
<dbReference type="RefSeq" id="WP_013626054.1">
    <property type="nucleotide sequence ID" value="NC_015172.1"/>
</dbReference>
<feature type="signal peptide" evidence="1">
    <location>
        <begin position="1"/>
        <end position="31"/>
    </location>
</feature>
<dbReference type="STRING" id="645991.Sgly_3013"/>
<dbReference type="Proteomes" id="UP000007488">
    <property type="component" value="Chromosome"/>
</dbReference>
<protein>
    <submittedName>
        <fullName evidence="3">Cell wall binding repeat 2-containing protein</fullName>
    </submittedName>
</protein>
<dbReference type="Pfam" id="PF01464">
    <property type="entry name" value="SLT"/>
    <property type="match status" value="1"/>
</dbReference>
<dbReference type="PANTHER" id="PTHR30032">
    <property type="entry name" value="N-ACETYLMURAMOYL-L-ALANINE AMIDASE-RELATED"/>
    <property type="match status" value="1"/>
</dbReference>
<dbReference type="eggNOG" id="COG0741">
    <property type="taxonomic scope" value="Bacteria"/>
</dbReference>
<proteinExistence type="predicted"/>
<dbReference type="Pfam" id="PF04122">
    <property type="entry name" value="CW_binding_2"/>
    <property type="match status" value="3"/>
</dbReference>
<dbReference type="PANTHER" id="PTHR30032:SF8">
    <property type="entry name" value="GERMINATION-SPECIFIC N-ACETYLMURAMOYL-L-ALANINE AMIDASE"/>
    <property type="match status" value="1"/>
</dbReference>
<dbReference type="KEGG" id="sgy:Sgly_3013"/>
<evidence type="ECO:0000313" key="3">
    <source>
        <dbReference type="EMBL" id="ADY57282.1"/>
    </source>
</evidence>
<sequence length="545" mass="59375">MLHQSRSKALWRQIMAVFLVVILLTPSFAFAQDNGEEEEEDTIRENPSRAEIARKLEKVAEEKDIPSVILKTIAYAESTWRQWDDKGNVVTGGSETNPSYGIMQVSLRSADQDRIEELKDDIDYNITAGADLLNEKFRIQPQIGDGDRSKPENWYFAIWAYNSWSTGNNPNNAAARQEVSYQDMIIKKAATNYFPGLVTPVAITPVDPALIPIDTLPSDTEIWETPEPAQGEESGGNTMRIAGLDRIGTVNQVALTGWPDGAETVIIARSDDFPDALAGVTLAKKYNAPILVTSPSELENSVSKVLNKLRPQRIIILGGTGAISADVEKQIKKGASWTKDIERIAGKNRYETAALIAAEIPGTGEIAIATGMNFPDALTMASAAAAKDIPILLTQKDVLPDETLKMIKSSPYQKIYVAGGEGVISSALTDQLTEESGISQKQIIRLGGEDRYETSVKTIQCFFPEAEELYIADGIDFCSPLAAGALAASKQAPLLIVRTEGKGENTALEAYLKNLSPNVDLKVIGNEEIITDSLVTLLEKKMRDG</sequence>
<accession>F0T0B0</accession>
<dbReference type="SUPFAM" id="SSF53955">
    <property type="entry name" value="Lysozyme-like"/>
    <property type="match status" value="1"/>
</dbReference>
<dbReference type="Gene3D" id="3.40.50.12090">
    <property type="match status" value="2"/>
</dbReference>
<evidence type="ECO:0000259" key="2">
    <source>
        <dbReference type="Pfam" id="PF01464"/>
    </source>
</evidence>
<dbReference type="EMBL" id="CP002547">
    <property type="protein sequence ID" value="ADY57282.1"/>
    <property type="molecule type" value="Genomic_DNA"/>
</dbReference>
<dbReference type="OrthoDB" id="9813450at2"/>
<dbReference type="HOGENOM" id="CLU_019397_0_0_9"/>
<feature type="chain" id="PRO_5003256796" evidence="1">
    <location>
        <begin position="32"/>
        <end position="545"/>
    </location>
</feature>
<evidence type="ECO:0000313" key="4">
    <source>
        <dbReference type="Proteomes" id="UP000007488"/>
    </source>
</evidence>
<dbReference type="InterPro" id="IPR008258">
    <property type="entry name" value="Transglycosylase_SLT_dom_1"/>
</dbReference>
<name>F0T0B0_SYNGF</name>
<dbReference type="Gene3D" id="1.10.530.10">
    <property type="match status" value="1"/>
</dbReference>
<dbReference type="eggNOG" id="COG2247">
    <property type="taxonomic scope" value="Bacteria"/>
</dbReference>
<organism evidence="3 4">
    <name type="scientific">Syntrophobotulus glycolicus (strain DSM 8271 / FlGlyR)</name>
    <dbReference type="NCBI Taxonomy" id="645991"/>
    <lineage>
        <taxon>Bacteria</taxon>
        <taxon>Bacillati</taxon>
        <taxon>Bacillota</taxon>
        <taxon>Clostridia</taxon>
        <taxon>Eubacteriales</taxon>
        <taxon>Desulfitobacteriaceae</taxon>
        <taxon>Syntrophobotulus</taxon>
    </lineage>
</organism>
<dbReference type="InterPro" id="IPR007253">
    <property type="entry name" value="Cell_wall-bd_2"/>
</dbReference>
<reference evidence="3 4" key="1">
    <citation type="journal article" date="2011" name="Stand. Genomic Sci.">
        <title>Complete genome sequence of Syntrophobotulus glycolicus type strain (FlGlyR).</title>
        <authorList>
            <person name="Han C."/>
            <person name="Mwirichia R."/>
            <person name="Chertkov O."/>
            <person name="Held B."/>
            <person name="Lapidus A."/>
            <person name="Nolan M."/>
            <person name="Lucas S."/>
            <person name="Hammon N."/>
            <person name="Deshpande S."/>
            <person name="Cheng J.F."/>
            <person name="Tapia R."/>
            <person name="Goodwin L."/>
            <person name="Pitluck S."/>
            <person name="Huntemann M."/>
            <person name="Liolios K."/>
            <person name="Ivanova N."/>
            <person name="Pagani I."/>
            <person name="Mavromatis K."/>
            <person name="Ovchinikova G."/>
            <person name="Pati A."/>
            <person name="Chen A."/>
            <person name="Palaniappan K."/>
            <person name="Land M."/>
            <person name="Hauser L."/>
            <person name="Brambilla E.M."/>
            <person name="Rohde M."/>
            <person name="Spring S."/>
            <person name="Sikorski J."/>
            <person name="Goker M."/>
            <person name="Woyke T."/>
            <person name="Bristow J."/>
            <person name="Eisen J.A."/>
            <person name="Markowitz V."/>
            <person name="Hugenholtz P."/>
            <person name="Kyrpides N.C."/>
            <person name="Klenk H.P."/>
            <person name="Detter J.C."/>
        </authorList>
    </citation>
    <scope>NUCLEOTIDE SEQUENCE [LARGE SCALE GENOMIC DNA]</scope>
    <source>
        <strain evidence="4">DSM 8271 / FlGlyR</strain>
    </source>
</reference>
<gene>
    <name evidence="3" type="ordered locus">Sgly_3013</name>
</gene>
<evidence type="ECO:0000256" key="1">
    <source>
        <dbReference type="SAM" id="SignalP"/>
    </source>
</evidence>
<feature type="domain" description="Transglycosylase SLT" evidence="2">
    <location>
        <begin position="58"/>
        <end position="163"/>
    </location>
</feature>